<sequence>MNKILTLLICLSSVSFYAQGQADNWYFGRNAGITFNTNPPTALSDGQLNTLEGCSSISDSDGNLLMYTDGRTIWNRNHQIMPNADYFAGRGLKGDPSSTSSGLIVPHPTNPNLYFVFTVDEPHHENANAYPNQGPADANGNPISEYTDTEQGVPEADDGFNNGLNYSIVNMALNGGLGDVIPGQKNKELITYDPNDAEEVKYKASEKITAVRGRDCNSVWVITQFRNKFYAFLIDAGGVDDEPVISEVPPLLEVSNYRRAAIGYLKASPQGDKLLIAHNTSNYNPVTDANLDDGNVYLYDFNNLTGEVSNPIELIENVNAYGVEFSQDSRKAYATVRDTSTKIYQWNLDAADIPNSIETISNSNETTSALQLGPDGKIYHSLINTFQLGVINNPNEIGAAANYTQNISEGAIALNGNIATFGLPPFIQSLFSQRVPIVETDNEEVIEQVSLCDTYTYQLGYEDIPGATYTWSKDGTVLPGETSHILNISQNPSADFPVEHNYRLEVDLNNGDCPFFGIATILFNQSPAFEDDKLLTCKEEGSDAVFDLTEVVSKLSEQVEMNPEEFDIELYRNSTDAETGTNPIAVSADFINTENLNSISVKVKTNTICEKLVEFKLTNRFFPDVDVTPEVLIYCTADFPETLSLEAIKDNEDASRYEYLWSTGETGPSIEINSAGDYFVDIRFIGEDCMVTKPFEIEESQPAFESETIRLCDTFQHTLEQNTFENGVFTWFQNGNRMTGENTSALTVNVQQDAEFPVSDTYTLEVDLLDGSCIKTFDYNLIFNKSPDYNSVVLQSCNNPELGYATFNLEEAISQLTENVNEVSPDELSLEFYESESDALDAENPILNPQNFENTSNLSRIFGIVESFESCINLVEIELSTFLFPNVSPEATALIYCLEDFPETIQLSALIDGNTLSNYDFLWSTSETSQAIEVNQAGIYTVEISDPTFGCSLIKEFEVRESDIADFESSVEHFSDLNNSIEIIIDPSNLGDYEFAIEEPLNFQDSNRFENLVSGIYKVYVRDKFGCGISEKTIGVLGIMKFFTPNGDGNNDIWEISGLLENNQEDILLQIYDRYGKLMRSFTNKDAGWDGTYNGKNMPSDDYWYRIRLTDGTIETGSFTLKR</sequence>
<gene>
    <name evidence="2" type="ORF">G3567_11910</name>
</gene>
<dbReference type="EMBL" id="JAAIKD010000007">
    <property type="protein sequence ID" value="NEV94848.1"/>
    <property type="molecule type" value="Genomic_DNA"/>
</dbReference>
<dbReference type="AlphaFoldDB" id="A0A6B3R494"/>
<reference evidence="2 3" key="1">
    <citation type="submission" date="2020-02" db="EMBL/GenBank/DDBJ databases">
        <title>Flavobacteriaceae Psychroflexus bacterium YR1-1, complete genome.</title>
        <authorList>
            <person name="Li Y."/>
            <person name="Wu S."/>
        </authorList>
    </citation>
    <scope>NUCLEOTIDE SEQUENCE [LARGE SCALE GENOMIC DNA]</scope>
    <source>
        <strain evidence="2 3">YR1-1</strain>
    </source>
</reference>
<feature type="signal peptide" evidence="1">
    <location>
        <begin position="1"/>
        <end position="18"/>
    </location>
</feature>
<dbReference type="SUPFAM" id="SSF75011">
    <property type="entry name" value="3-carboxy-cis,cis-mucoante lactonizing enzyme"/>
    <property type="match status" value="1"/>
</dbReference>
<dbReference type="Proteomes" id="UP000478505">
    <property type="component" value="Unassembled WGS sequence"/>
</dbReference>
<proteinExistence type="predicted"/>
<protein>
    <submittedName>
        <fullName evidence="2">T9SS type B sorting domain-containing protein</fullName>
    </submittedName>
</protein>
<accession>A0A6B3R494</accession>
<dbReference type="Pfam" id="PF13585">
    <property type="entry name" value="CHU_C"/>
    <property type="match status" value="1"/>
</dbReference>
<feature type="chain" id="PRO_5025602537" evidence="1">
    <location>
        <begin position="19"/>
        <end position="1123"/>
    </location>
</feature>
<keyword evidence="3" id="KW-1185">Reference proteome</keyword>
<evidence type="ECO:0000256" key="1">
    <source>
        <dbReference type="SAM" id="SignalP"/>
    </source>
</evidence>
<keyword evidence="1" id="KW-0732">Signal</keyword>
<name>A0A6B3R494_9FLAO</name>
<evidence type="ECO:0000313" key="2">
    <source>
        <dbReference type="EMBL" id="NEV94848.1"/>
    </source>
</evidence>
<organism evidence="2 3">
    <name type="scientific">Psychroflexus aurantiacus</name>
    <dbReference type="NCBI Taxonomy" id="2709310"/>
    <lineage>
        <taxon>Bacteria</taxon>
        <taxon>Pseudomonadati</taxon>
        <taxon>Bacteroidota</taxon>
        <taxon>Flavobacteriia</taxon>
        <taxon>Flavobacteriales</taxon>
        <taxon>Flavobacteriaceae</taxon>
        <taxon>Psychroflexus</taxon>
    </lineage>
</organism>
<comment type="caution">
    <text evidence="2">The sequence shown here is derived from an EMBL/GenBank/DDBJ whole genome shotgun (WGS) entry which is preliminary data.</text>
</comment>
<dbReference type="NCBIfam" id="TIGR04131">
    <property type="entry name" value="Bac_Flav_CTERM"/>
    <property type="match status" value="1"/>
</dbReference>
<evidence type="ECO:0000313" key="3">
    <source>
        <dbReference type="Proteomes" id="UP000478505"/>
    </source>
</evidence>
<dbReference type="InterPro" id="IPR026341">
    <property type="entry name" value="T9SS_type_B"/>
</dbReference>